<dbReference type="WBParaSite" id="Pan_g8568.t1">
    <property type="protein sequence ID" value="Pan_g8568.t1"/>
    <property type="gene ID" value="Pan_g8568"/>
</dbReference>
<accession>A0A7E4W9L3</accession>
<dbReference type="AlphaFoldDB" id="A0A7E4W9L3"/>
<protein>
    <submittedName>
        <fullName evidence="2">Secreted protein</fullName>
    </submittedName>
</protein>
<name>A0A7E4W9L3_PANRE</name>
<sequence>MFVRLRQGRLAVVRAMAASTVWPSILDRGFRLRDRLQSSLTARLIISNFTIKYVSANGREPMRSVKVEPSMHWHLAIDRVMVASTV</sequence>
<organism evidence="1 2">
    <name type="scientific">Panagrellus redivivus</name>
    <name type="common">Microworm</name>
    <dbReference type="NCBI Taxonomy" id="6233"/>
    <lineage>
        <taxon>Eukaryota</taxon>
        <taxon>Metazoa</taxon>
        <taxon>Ecdysozoa</taxon>
        <taxon>Nematoda</taxon>
        <taxon>Chromadorea</taxon>
        <taxon>Rhabditida</taxon>
        <taxon>Tylenchina</taxon>
        <taxon>Panagrolaimomorpha</taxon>
        <taxon>Panagrolaimoidea</taxon>
        <taxon>Panagrolaimidae</taxon>
        <taxon>Panagrellus</taxon>
    </lineage>
</organism>
<evidence type="ECO:0000313" key="1">
    <source>
        <dbReference type="Proteomes" id="UP000492821"/>
    </source>
</evidence>
<dbReference type="Proteomes" id="UP000492821">
    <property type="component" value="Unassembled WGS sequence"/>
</dbReference>
<reference evidence="2" key="2">
    <citation type="submission" date="2020-10" db="UniProtKB">
        <authorList>
            <consortium name="WormBaseParasite"/>
        </authorList>
    </citation>
    <scope>IDENTIFICATION</scope>
</reference>
<proteinExistence type="predicted"/>
<evidence type="ECO:0000313" key="2">
    <source>
        <dbReference type="WBParaSite" id="Pan_g8568.t1"/>
    </source>
</evidence>
<reference evidence="1" key="1">
    <citation type="journal article" date="2013" name="Genetics">
        <title>The draft genome and transcriptome of Panagrellus redivivus are shaped by the harsh demands of a free-living lifestyle.</title>
        <authorList>
            <person name="Srinivasan J."/>
            <person name="Dillman A.R."/>
            <person name="Macchietto M.G."/>
            <person name="Heikkinen L."/>
            <person name="Lakso M."/>
            <person name="Fracchia K.M."/>
            <person name="Antoshechkin I."/>
            <person name="Mortazavi A."/>
            <person name="Wong G."/>
            <person name="Sternberg P.W."/>
        </authorList>
    </citation>
    <scope>NUCLEOTIDE SEQUENCE [LARGE SCALE GENOMIC DNA]</scope>
    <source>
        <strain evidence="1">MT8872</strain>
    </source>
</reference>
<keyword evidence="1" id="KW-1185">Reference proteome</keyword>